<evidence type="ECO:0000313" key="2">
    <source>
        <dbReference type="Proteomes" id="UP000012313"/>
    </source>
</evidence>
<keyword evidence="2" id="KW-1185">Reference proteome</keyword>
<dbReference type="EMBL" id="AOHC02000041">
    <property type="protein sequence ID" value="EMY76844.1"/>
    <property type="molecule type" value="Genomic_DNA"/>
</dbReference>
<accession>N1WI87</accession>
<name>N1WI87_9LEPT</name>
<comment type="caution">
    <text evidence="1">The sequence shown here is derived from an EMBL/GenBank/DDBJ whole genome shotgun (WGS) entry which is preliminary data.</text>
</comment>
<reference evidence="1" key="1">
    <citation type="submission" date="2013-03" db="EMBL/GenBank/DDBJ databases">
        <authorList>
            <person name="Harkins D.M."/>
            <person name="Durkin A.S."/>
            <person name="Brinkac L.M."/>
            <person name="Haft D.H."/>
            <person name="Selengut J.D."/>
            <person name="Sanka R."/>
            <person name="DePew J."/>
            <person name="Purushe J."/>
            <person name="Hartskeerl R.A."/>
            <person name="Ahmed A."/>
            <person name="van der Linden H."/>
            <person name="Goris M.G.A."/>
            <person name="Vinetz J.M."/>
            <person name="Sutton G.G."/>
            <person name="Nierman W.C."/>
            <person name="Fouts D.E."/>
        </authorList>
    </citation>
    <scope>NUCLEOTIDE SEQUENCE [LARGE SCALE GENOMIC DNA]</scope>
    <source>
        <strain evidence="1">ICFT</strain>
    </source>
</reference>
<evidence type="ECO:0000313" key="1">
    <source>
        <dbReference type="EMBL" id="EMY76844.1"/>
    </source>
</evidence>
<proteinExistence type="predicted"/>
<sequence length="38" mass="4673">MSYFDYGRFVFFNQTVIKILSKSFKVKKTDLPIRFMEF</sequence>
<gene>
    <name evidence="1" type="ORF">LEP1GSC060_3147</name>
</gene>
<organism evidence="1 2">
    <name type="scientific">Leptospira weilii serovar Ranarum str. ICFT</name>
    <dbReference type="NCBI Taxonomy" id="1218598"/>
    <lineage>
        <taxon>Bacteria</taxon>
        <taxon>Pseudomonadati</taxon>
        <taxon>Spirochaetota</taxon>
        <taxon>Spirochaetia</taxon>
        <taxon>Leptospirales</taxon>
        <taxon>Leptospiraceae</taxon>
        <taxon>Leptospira</taxon>
    </lineage>
</organism>
<protein>
    <submittedName>
        <fullName evidence="1">Uncharacterized protein</fullName>
    </submittedName>
</protein>
<dbReference type="Proteomes" id="UP000012313">
    <property type="component" value="Unassembled WGS sequence"/>
</dbReference>
<dbReference type="AlphaFoldDB" id="N1WI87"/>